<comment type="similarity">
    <text evidence="1">Belongs to the PP2C family.</text>
</comment>
<dbReference type="Proteomes" id="UP000694620">
    <property type="component" value="Chromosome 13"/>
</dbReference>
<dbReference type="PANTHER" id="PTHR13832">
    <property type="entry name" value="PROTEIN PHOSPHATASE 2C"/>
    <property type="match status" value="1"/>
</dbReference>
<dbReference type="SMART" id="SM00332">
    <property type="entry name" value="PP2Cc"/>
    <property type="match status" value="1"/>
</dbReference>
<dbReference type="GO" id="GO:0004722">
    <property type="term" value="F:protein serine/threonine phosphatase activity"/>
    <property type="evidence" value="ECO:0007669"/>
    <property type="project" value="InterPro"/>
</dbReference>
<dbReference type="PANTHER" id="PTHR13832:SF837">
    <property type="entry name" value="PROTEIN PHOSPHATASE 2C-LIKE DOMAIN-CONTAINING PROTEIN 1"/>
    <property type="match status" value="1"/>
</dbReference>
<dbReference type="CDD" id="cd00143">
    <property type="entry name" value="PP2Cc"/>
    <property type="match status" value="1"/>
</dbReference>
<evidence type="ECO:0000256" key="1">
    <source>
        <dbReference type="ARBA" id="ARBA00006702"/>
    </source>
</evidence>
<dbReference type="InterPro" id="IPR001932">
    <property type="entry name" value="PPM-type_phosphatase-like_dom"/>
</dbReference>
<reference evidence="3" key="3">
    <citation type="submission" date="2025-09" db="UniProtKB">
        <authorList>
            <consortium name="Ensembl"/>
        </authorList>
    </citation>
    <scope>IDENTIFICATION</scope>
</reference>
<keyword evidence="4" id="KW-1185">Reference proteome</keyword>
<evidence type="ECO:0000259" key="2">
    <source>
        <dbReference type="PROSITE" id="PS51746"/>
    </source>
</evidence>
<sequence>MFTFSLLYCSSSPDRCHCNGKKTMLFTSPENVPAPDTESVFSDKASLLSRTYVRTALTSQCAQVDSRASICYSANGTFRVISSEGKNENRFFDFCVKVSEVNSPLIKAIASCEQQNNEWNPQMEDASVLVNGYGQKSEACLIGVFGGFHGGCAAKISSEELPLLFLEQLSKRPSLKYSTTTEDMQKLSSFRPLFRNSDEPSISNDNPSDTIHIHRAFEEAFWRMDRVLSLGRNETSRIRWSGCTPLICLIESSGQEIKAVGEDVKVQAGQRGHIPGMIHIANAGNTHAVLCRNGKGYRLTKDHSTANPKERKRILQCGGSISLNEKHGLVEGLTKATRGLGHHGDPLLKRSVIPVPCSASIPIDCSFQFLILASSGLWEVLNETDVAKIGLESIKTYFKSKDSSHRNFKTLRQSPVCNQDSKDFLCASQSNNRTKHIHNEIKEGMSQSSLKTQSSVIEDSPENEYFKNLAGLICKNIVKSAMMAGSKENISVTVVILPGSPGHLY</sequence>
<dbReference type="PROSITE" id="PS51746">
    <property type="entry name" value="PPM_2"/>
    <property type="match status" value="1"/>
</dbReference>
<accession>A0A8C4TDT1</accession>
<name>A0A8C4TDT1_ERPCA</name>
<dbReference type="SUPFAM" id="SSF81606">
    <property type="entry name" value="PP2C-like"/>
    <property type="match status" value="1"/>
</dbReference>
<dbReference type="InterPro" id="IPR015655">
    <property type="entry name" value="PP2C"/>
</dbReference>
<dbReference type="InterPro" id="IPR036457">
    <property type="entry name" value="PPM-type-like_dom_sf"/>
</dbReference>
<reference evidence="3" key="1">
    <citation type="submission" date="2021-06" db="EMBL/GenBank/DDBJ databases">
        <authorList>
            <consortium name="Wellcome Sanger Institute Data Sharing"/>
        </authorList>
    </citation>
    <scope>NUCLEOTIDE SEQUENCE [LARGE SCALE GENOMIC DNA]</scope>
</reference>
<protein>
    <submittedName>
        <fullName evidence="3">Protein phosphatase 2C like domain containing 1</fullName>
    </submittedName>
</protein>
<gene>
    <name evidence="3" type="primary">PP2D1</name>
</gene>
<dbReference type="GeneTree" id="ENSGT00390000017863"/>
<dbReference type="Gene3D" id="3.60.40.10">
    <property type="entry name" value="PPM-type phosphatase domain"/>
    <property type="match status" value="1"/>
</dbReference>
<proteinExistence type="inferred from homology"/>
<organism evidence="3 4">
    <name type="scientific">Erpetoichthys calabaricus</name>
    <name type="common">Rope fish</name>
    <name type="synonym">Calamoichthys calabaricus</name>
    <dbReference type="NCBI Taxonomy" id="27687"/>
    <lineage>
        <taxon>Eukaryota</taxon>
        <taxon>Metazoa</taxon>
        <taxon>Chordata</taxon>
        <taxon>Craniata</taxon>
        <taxon>Vertebrata</taxon>
        <taxon>Euteleostomi</taxon>
        <taxon>Actinopterygii</taxon>
        <taxon>Polypteriformes</taxon>
        <taxon>Polypteridae</taxon>
        <taxon>Erpetoichthys</taxon>
    </lineage>
</organism>
<feature type="domain" description="PPM-type phosphatase" evidence="2">
    <location>
        <begin position="108"/>
        <end position="497"/>
    </location>
</feature>
<evidence type="ECO:0000313" key="3">
    <source>
        <dbReference type="Ensembl" id="ENSECRP00000030097.1"/>
    </source>
</evidence>
<dbReference type="Pfam" id="PF00481">
    <property type="entry name" value="PP2C"/>
    <property type="match status" value="1"/>
</dbReference>
<reference evidence="3" key="2">
    <citation type="submission" date="2025-08" db="UniProtKB">
        <authorList>
            <consortium name="Ensembl"/>
        </authorList>
    </citation>
    <scope>IDENTIFICATION</scope>
</reference>
<dbReference type="AlphaFoldDB" id="A0A8C4TDT1"/>
<dbReference type="Ensembl" id="ENSECRT00000030738.1">
    <property type="protein sequence ID" value="ENSECRP00000030097.1"/>
    <property type="gene ID" value="ENSECRG00000020433.1"/>
</dbReference>
<evidence type="ECO:0000313" key="4">
    <source>
        <dbReference type="Proteomes" id="UP000694620"/>
    </source>
</evidence>